<dbReference type="Ensembl" id="ENSATET00000062871.1">
    <property type="protein sequence ID" value="ENSATEP00000064021.1"/>
    <property type="gene ID" value="ENSATEG00000027206.1"/>
</dbReference>
<dbReference type="Proteomes" id="UP000265040">
    <property type="component" value="Chromosome 21"/>
</dbReference>
<name>A0A7N6FIK9_ANATE</name>
<keyword evidence="2" id="KW-1185">Reference proteome</keyword>
<evidence type="ECO:0000313" key="1">
    <source>
        <dbReference type="Ensembl" id="ENSATEP00000064021.1"/>
    </source>
</evidence>
<organism evidence="1 2">
    <name type="scientific">Anabas testudineus</name>
    <name type="common">Climbing perch</name>
    <name type="synonym">Anthias testudineus</name>
    <dbReference type="NCBI Taxonomy" id="64144"/>
    <lineage>
        <taxon>Eukaryota</taxon>
        <taxon>Metazoa</taxon>
        <taxon>Chordata</taxon>
        <taxon>Craniata</taxon>
        <taxon>Vertebrata</taxon>
        <taxon>Euteleostomi</taxon>
        <taxon>Actinopterygii</taxon>
        <taxon>Neopterygii</taxon>
        <taxon>Teleostei</taxon>
        <taxon>Neoteleostei</taxon>
        <taxon>Acanthomorphata</taxon>
        <taxon>Anabantaria</taxon>
        <taxon>Anabantiformes</taxon>
        <taxon>Anabantoidei</taxon>
        <taxon>Anabantidae</taxon>
        <taxon>Anabas</taxon>
    </lineage>
</organism>
<evidence type="ECO:0000313" key="2">
    <source>
        <dbReference type="Proteomes" id="UP000265040"/>
    </source>
</evidence>
<protein>
    <submittedName>
        <fullName evidence="1">Uncharacterized protein</fullName>
    </submittedName>
</protein>
<dbReference type="AlphaFoldDB" id="A0A7N6FIK9"/>
<reference evidence="1" key="1">
    <citation type="submission" date="2021-04" db="EMBL/GenBank/DDBJ databases">
        <authorList>
            <consortium name="Wellcome Sanger Institute Data Sharing"/>
        </authorList>
    </citation>
    <scope>NUCLEOTIDE SEQUENCE [LARGE SCALE GENOMIC DNA]</scope>
</reference>
<accession>A0A7N6FIK9</accession>
<sequence length="110" mass="12722">NRRCSLTDYDDFIETLLTPGISCVLQKLLAPTALAQLETFLQYHIAVTGMKIFPCHFGRLQFQRHIPHDFLTIMFSWSSVSTRKISASFLERQKAWKTLPLFLKGHLLLL</sequence>
<reference evidence="1" key="3">
    <citation type="submission" date="2025-09" db="UniProtKB">
        <authorList>
            <consortium name="Ensembl"/>
        </authorList>
    </citation>
    <scope>IDENTIFICATION</scope>
</reference>
<proteinExistence type="predicted"/>
<reference evidence="1" key="2">
    <citation type="submission" date="2025-08" db="UniProtKB">
        <authorList>
            <consortium name="Ensembl"/>
        </authorList>
    </citation>
    <scope>IDENTIFICATION</scope>
</reference>
<dbReference type="InParanoid" id="A0A7N6FIK9"/>